<evidence type="ECO:0000313" key="6">
    <source>
        <dbReference type="EMBL" id="RST32260.1"/>
    </source>
</evidence>
<keyword evidence="3" id="KW-0964">Secreted</keyword>
<dbReference type="EMBL" id="RWJF01000001">
    <property type="protein sequence ID" value="RST32260.1"/>
    <property type="molecule type" value="Genomic_DNA"/>
</dbReference>
<dbReference type="InterPro" id="IPR046358">
    <property type="entry name" value="Flagellin_C"/>
</dbReference>
<reference evidence="6 7" key="1">
    <citation type="submission" date="2018-12" db="EMBL/GenBank/DDBJ databases">
        <title>Sphingomonas sp. HMF7854 Genome sequencing and assembly.</title>
        <authorList>
            <person name="Cha I."/>
            <person name="Kang H."/>
            <person name="Kim H."/>
            <person name="Kang J."/>
            <person name="Joh K."/>
        </authorList>
    </citation>
    <scope>NUCLEOTIDE SEQUENCE [LARGE SCALE GENOMIC DNA]</scope>
    <source>
        <strain evidence="6 7">HMF7854</strain>
    </source>
</reference>
<comment type="function">
    <text evidence="3">Flagellin is the subunit protein which polymerizes to form the filaments of bacterial flagella.</text>
</comment>
<keyword evidence="6" id="KW-0282">Flagellum</keyword>
<dbReference type="GO" id="GO:0005198">
    <property type="term" value="F:structural molecule activity"/>
    <property type="evidence" value="ECO:0007669"/>
    <property type="project" value="UniProtKB-UniRule"/>
</dbReference>
<dbReference type="Gene3D" id="1.20.1330.10">
    <property type="entry name" value="f41 fragment of flagellin, N-terminal domain"/>
    <property type="match status" value="1"/>
</dbReference>
<dbReference type="GO" id="GO:0009288">
    <property type="term" value="C:bacterial-type flagellum"/>
    <property type="evidence" value="ECO:0007669"/>
    <property type="project" value="UniProtKB-SubCell"/>
</dbReference>
<keyword evidence="2 3" id="KW-0975">Bacterial flagellum</keyword>
<comment type="caution">
    <text evidence="6">The sequence shown here is derived from an EMBL/GenBank/DDBJ whole genome shotgun (WGS) entry which is preliminary data.</text>
</comment>
<gene>
    <name evidence="6" type="ORF">HMF7854_12355</name>
</gene>
<comment type="similarity">
    <text evidence="1 3">Belongs to the bacterial flagellin family.</text>
</comment>
<feature type="domain" description="Flagellin C-terminal" evidence="5">
    <location>
        <begin position="194"/>
        <end position="275"/>
    </location>
</feature>
<dbReference type="PRINTS" id="PR00207">
    <property type="entry name" value="FLAGELLIN"/>
</dbReference>
<dbReference type="InterPro" id="IPR001492">
    <property type="entry name" value="Flagellin"/>
</dbReference>
<evidence type="ECO:0000256" key="3">
    <source>
        <dbReference type="RuleBase" id="RU362073"/>
    </source>
</evidence>
<dbReference type="AlphaFoldDB" id="A0A429VE51"/>
<dbReference type="GO" id="GO:0005576">
    <property type="term" value="C:extracellular region"/>
    <property type="evidence" value="ECO:0007669"/>
    <property type="project" value="UniProtKB-SubCell"/>
</dbReference>
<keyword evidence="7" id="KW-1185">Reference proteome</keyword>
<dbReference type="Proteomes" id="UP000274661">
    <property type="component" value="Unassembled WGS sequence"/>
</dbReference>
<evidence type="ECO:0000256" key="1">
    <source>
        <dbReference type="ARBA" id="ARBA00005709"/>
    </source>
</evidence>
<dbReference type="Pfam" id="PF00669">
    <property type="entry name" value="Flagellin_N"/>
    <property type="match status" value="1"/>
</dbReference>
<keyword evidence="6" id="KW-0966">Cell projection</keyword>
<keyword evidence="6" id="KW-0969">Cilium</keyword>
<dbReference type="Pfam" id="PF00700">
    <property type="entry name" value="Flagellin_C"/>
    <property type="match status" value="1"/>
</dbReference>
<evidence type="ECO:0000259" key="5">
    <source>
        <dbReference type="Pfam" id="PF00700"/>
    </source>
</evidence>
<dbReference type="SUPFAM" id="SSF64518">
    <property type="entry name" value="Phase 1 flagellin"/>
    <property type="match status" value="1"/>
</dbReference>
<dbReference type="RefSeq" id="WP_126719368.1">
    <property type="nucleotide sequence ID" value="NZ_RWJF01000001.1"/>
</dbReference>
<protein>
    <recommendedName>
        <fullName evidence="3">Flagellin</fullName>
    </recommendedName>
</protein>
<evidence type="ECO:0000259" key="4">
    <source>
        <dbReference type="Pfam" id="PF00669"/>
    </source>
</evidence>
<evidence type="ECO:0000256" key="2">
    <source>
        <dbReference type="ARBA" id="ARBA00023143"/>
    </source>
</evidence>
<dbReference type="OrthoDB" id="7389561at2"/>
<comment type="subcellular location">
    <subcellularLocation>
        <location evidence="3">Secreted</location>
    </subcellularLocation>
    <subcellularLocation>
        <location evidence="3">Bacterial flagellum</location>
    </subcellularLocation>
</comment>
<evidence type="ECO:0000313" key="7">
    <source>
        <dbReference type="Proteomes" id="UP000274661"/>
    </source>
</evidence>
<name>A0A429VE51_9SPHN</name>
<sequence>MINATGNRLTFEIARQTQLAKAVEQSQVTISTGKRIQTASDDPAAAARIASLRQTQSDETVWSRTVELGKSLTGQADSVLKSLNDRLARVQELAVQGGSTTLPQSSRDAIAAEIRSIAEEVDSLSASQSSLGQPLFSAGTPRSMRFADGVVFAPVPGQAEVFAPGGVPMGQQLETVAAAVQGGDPAQLGAALTTTDTLVRHGADAASAIGNAASRLDRLTDTHAARAIDLASERSSLEDTDLTTAIASLNAQQLTLEAAQSAFARINRRSLIDLLS</sequence>
<feature type="domain" description="Flagellin N-terminal" evidence="4">
    <location>
        <begin position="18"/>
        <end position="137"/>
    </location>
</feature>
<organism evidence="6 7">
    <name type="scientific">Sphingomonas ginkgonis</name>
    <dbReference type="NCBI Taxonomy" id="2315330"/>
    <lineage>
        <taxon>Bacteria</taxon>
        <taxon>Pseudomonadati</taxon>
        <taxon>Pseudomonadota</taxon>
        <taxon>Alphaproteobacteria</taxon>
        <taxon>Sphingomonadales</taxon>
        <taxon>Sphingomonadaceae</taxon>
        <taxon>Sphingomonas</taxon>
    </lineage>
</organism>
<accession>A0A429VE51</accession>
<proteinExistence type="inferred from homology"/>
<dbReference type="PANTHER" id="PTHR42792:SF1">
    <property type="entry name" value="FLAGELLAR HOOK-ASSOCIATED PROTEIN 3"/>
    <property type="match status" value="1"/>
</dbReference>
<dbReference type="PANTHER" id="PTHR42792">
    <property type="entry name" value="FLAGELLIN"/>
    <property type="match status" value="1"/>
</dbReference>
<dbReference type="InterPro" id="IPR001029">
    <property type="entry name" value="Flagellin_N"/>
</dbReference>